<reference evidence="3 4" key="1">
    <citation type="journal article" date="2018" name="PLoS Pathog.">
        <title>Evolution of structural diversity of trichothecenes, a family of toxins produced by plant pathogenic and entomopathogenic fungi.</title>
        <authorList>
            <person name="Proctor R.H."/>
            <person name="McCormick S.P."/>
            <person name="Kim H.S."/>
            <person name="Cardoza R.E."/>
            <person name="Stanley A.M."/>
            <person name="Lindo L."/>
            <person name="Kelly A."/>
            <person name="Brown D.W."/>
            <person name="Lee T."/>
            <person name="Vaughan M.M."/>
            <person name="Alexander N.J."/>
            <person name="Busman M."/>
            <person name="Gutierrez S."/>
        </authorList>
    </citation>
    <scope>NUCLEOTIDE SEQUENCE [LARGE SCALE GENOMIC DNA]</scope>
    <source>
        <strain evidence="3 4">NRRL 13405</strain>
    </source>
</reference>
<dbReference type="STRING" id="2594813.A0A395MM31"/>
<dbReference type="PANTHER" id="PTHR33112:SF1">
    <property type="entry name" value="HETEROKARYON INCOMPATIBILITY DOMAIN-CONTAINING PROTEIN"/>
    <property type="match status" value="1"/>
</dbReference>
<sequence>MADLALNALSNPLEDPESSNNIQKRRVATDDGSAPARKRPALAFYTKASISLCRCCCDIPWAKLATLPPATKSGKRVADLFSLDHQALGRAPCPICRLLSQVVPGNLDGKDCYLRALSSSLAILGREVRASKRKEHSDCTVSFPVLKAKSDDKTDGNRIAKDWQDAGFLALVNAGDHARLPDTGPRQRQMSSVIDPKLIKSWLRHCTQSHLSCKPNIGGSEFVRGLQVIDCETGETIEASGGCNYFALSYVWGKPAQPQSPGASGNPEGGAAEWPKVVHDAVEVTRLLGERYLWVDKYCIDQDEGPLKDEQIAQMDKIYSGALLTLVAAAGEDSSYGLPGIGIKERIPMERFNIDSVAIIQSPPHLSAQISGSTWAERGWTYQEGYLSPRRLIFTDYEVAYLCNTMLRTESVKKP</sequence>
<evidence type="ECO:0000313" key="4">
    <source>
        <dbReference type="Proteomes" id="UP000265631"/>
    </source>
</evidence>
<dbReference type="AlphaFoldDB" id="A0A395MM31"/>
<dbReference type="Pfam" id="PF06985">
    <property type="entry name" value="HET"/>
    <property type="match status" value="1"/>
</dbReference>
<dbReference type="PANTHER" id="PTHR33112">
    <property type="entry name" value="DOMAIN PROTEIN, PUTATIVE-RELATED"/>
    <property type="match status" value="1"/>
</dbReference>
<dbReference type="EMBL" id="PXXK01000193">
    <property type="protein sequence ID" value="RFN48837.1"/>
    <property type="molecule type" value="Genomic_DNA"/>
</dbReference>
<evidence type="ECO:0000259" key="2">
    <source>
        <dbReference type="Pfam" id="PF06985"/>
    </source>
</evidence>
<feature type="domain" description="Heterokaryon incompatibility" evidence="2">
    <location>
        <begin position="245"/>
        <end position="384"/>
    </location>
</feature>
<evidence type="ECO:0000313" key="3">
    <source>
        <dbReference type="EMBL" id="RFN48837.1"/>
    </source>
</evidence>
<protein>
    <submittedName>
        <fullName evidence="3">Het-domain-containing protein</fullName>
    </submittedName>
</protein>
<proteinExistence type="predicted"/>
<dbReference type="Proteomes" id="UP000265631">
    <property type="component" value="Unassembled WGS sequence"/>
</dbReference>
<accession>A0A395MM31</accession>
<name>A0A395MM31_9HYPO</name>
<organism evidence="3 4">
    <name type="scientific">Fusarium flagelliforme</name>
    <dbReference type="NCBI Taxonomy" id="2675880"/>
    <lineage>
        <taxon>Eukaryota</taxon>
        <taxon>Fungi</taxon>
        <taxon>Dikarya</taxon>
        <taxon>Ascomycota</taxon>
        <taxon>Pezizomycotina</taxon>
        <taxon>Sordariomycetes</taxon>
        <taxon>Hypocreomycetidae</taxon>
        <taxon>Hypocreales</taxon>
        <taxon>Nectriaceae</taxon>
        <taxon>Fusarium</taxon>
        <taxon>Fusarium incarnatum-equiseti species complex</taxon>
    </lineage>
</organism>
<gene>
    <name evidence="3" type="ORF">FIE12Z_6892</name>
</gene>
<comment type="caution">
    <text evidence="3">The sequence shown here is derived from an EMBL/GenBank/DDBJ whole genome shotgun (WGS) entry which is preliminary data.</text>
</comment>
<dbReference type="InterPro" id="IPR010730">
    <property type="entry name" value="HET"/>
</dbReference>
<feature type="region of interest" description="Disordered" evidence="1">
    <location>
        <begin position="1"/>
        <end position="35"/>
    </location>
</feature>
<evidence type="ECO:0000256" key="1">
    <source>
        <dbReference type="SAM" id="MobiDB-lite"/>
    </source>
</evidence>
<keyword evidence="4" id="KW-1185">Reference proteome</keyword>